<evidence type="ECO:0000256" key="5">
    <source>
        <dbReference type="SAM" id="MobiDB-lite"/>
    </source>
</evidence>
<keyword evidence="2" id="KW-0929">Antimicrobial</keyword>
<proteinExistence type="inferred from homology"/>
<dbReference type="SMART" id="SM00047">
    <property type="entry name" value="LYZ2"/>
    <property type="match status" value="1"/>
</dbReference>
<dbReference type="GO" id="GO:0004040">
    <property type="term" value="F:amidase activity"/>
    <property type="evidence" value="ECO:0007669"/>
    <property type="project" value="InterPro"/>
</dbReference>
<evidence type="ECO:0000256" key="4">
    <source>
        <dbReference type="ARBA" id="ARBA00032108"/>
    </source>
</evidence>
<feature type="domain" description="LysM" evidence="6">
    <location>
        <begin position="717"/>
        <end position="760"/>
    </location>
</feature>
<dbReference type="SUPFAM" id="SSF54106">
    <property type="entry name" value="LysM domain"/>
    <property type="match status" value="5"/>
</dbReference>
<evidence type="ECO:0000256" key="3">
    <source>
        <dbReference type="ARBA" id="ARBA00022638"/>
    </source>
</evidence>
<dbReference type="GO" id="GO:0042742">
    <property type="term" value="P:defense response to bacterium"/>
    <property type="evidence" value="ECO:0007669"/>
    <property type="project" value="UniProtKB-KW"/>
</dbReference>
<feature type="region of interest" description="Disordered" evidence="5">
    <location>
        <begin position="476"/>
        <end position="509"/>
    </location>
</feature>
<comment type="similarity">
    <text evidence="1">Belongs to the glycosyl hydrolase 73 family.</text>
</comment>
<gene>
    <name evidence="7" type="ORF">ESZ54_11415</name>
</gene>
<dbReference type="GO" id="GO:0031640">
    <property type="term" value="P:killing of cells of another organism"/>
    <property type="evidence" value="ECO:0007669"/>
    <property type="project" value="UniProtKB-KW"/>
</dbReference>
<protein>
    <recommendedName>
        <fullName evidence="4">Peptidoglycan hydrolase</fullName>
    </recommendedName>
</protein>
<dbReference type="Gene3D" id="1.10.530.10">
    <property type="match status" value="1"/>
</dbReference>
<dbReference type="PANTHER" id="PTHR33734:SF22">
    <property type="entry name" value="MEMBRANE-BOUND LYTIC MUREIN TRANSGLYCOSYLASE D"/>
    <property type="match status" value="1"/>
</dbReference>
<feature type="compositionally biased region" description="Low complexity" evidence="5">
    <location>
        <begin position="198"/>
        <end position="303"/>
    </location>
</feature>
<keyword evidence="8" id="KW-1185">Reference proteome</keyword>
<reference evidence="7 8" key="1">
    <citation type="submission" date="2019-01" db="EMBL/GenBank/DDBJ databases">
        <title>Vagococcus silagei sp. nov. isolated from brewer's grain.</title>
        <authorList>
            <person name="Guu J.-R."/>
        </authorList>
    </citation>
    <scope>NUCLEOTIDE SEQUENCE [LARGE SCALE GENOMIC DNA]</scope>
    <source>
        <strain evidence="7 8">2B-2</strain>
    </source>
</reference>
<dbReference type="AlphaFoldDB" id="A0A4S3B3U9"/>
<comment type="caution">
    <text evidence="7">The sequence shown here is derived from an EMBL/GenBank/DDBJ whole genome shotgun (WGS) entry which is preliminary data.</text>
</comment>
<feature type="region of interest" description="Disordered" evidence="5">
    <location>
        <begin position="631"/>
        <end position="653"/>
    </location>
</feature>
<dbReference type="GO" id="GO:0008932">
    <property type="term" value="F:lytic endotransglycosylase activity"/>
    <property type="evidence" value="ECO:0007669"/>
    <property type="project" value="TreeGrafter"/>
</dbReference>
<dbReference type="InterPro" id="IPR036779">
    <property type="entry name" value="LysM_dom_sf"/>
</dbReference>
<feature type="region of interest" description="Disordered" evidence="5">
    <location>
        <begin position="550"/>
        <end position="588"/>
    </location>
</feature>
<dbReference type="Gene3D" id="3.10.350.10">
    <property type="entry name" value="LysM domain"/>
    <property type="match status" value="5"/>
</dbReference>
<evidence type="ECO:0000256" key="1">
    <source>
        <dbReference type="ARBA" id="ARBA00010266"/>
    </source>
</evidence>
<dbReference type="OrthoDB" id="2155627at2"/>
<feature type="domain" description="LysM" evidence="6">
    <location>
        <begin position="505"/>
        <end position="548"/>
    </location>
</feature>
<evidence type="ECO:0000259" key="6">
    <source>
        <dbReference type="PROSITE" id="PS51782"/>
    </source>
</evidence>
<dbReference type="Pfam" id="PF01476">
    <property type="entry name" value="LysM"/>
    <property type="match status" value="5"/>
</dbReference>
<dbReference type="EMBL" id="SDGV01000031">
    <property type="protein sequence ID" value="THB60253.1"/>
    <property type="molecule type" value="Genomic_DNA"/>
</dbReference>
<dbReference type="InterPro" id="IPR002901">
    <property type="entry name" value="MGlyc_endo_b_GlcNAc-like_dom"/>
</dbReference>
<dbReference type="Pfam" id="PF01832">
    <property type="entry name" value="Glucosaminidase"/>
    <property type="match status" value="1"/>
</dbReference>
<sequence length="823" mass="89231">MKNGESNSSKTKPTLLKSASWFGVTFMLSSTFFVSSSATEVLAIEGVSNDPNKVAEQENNKTDVKLASFDVSSKKVNKQDIINLDLNFVTGVATNLEQTISLSPNVSIVTDKTEGKLVDDLGQEVGSYQINLSINQLKLVFNTVKDSKVQLQVPVVLKNQDMKEQTIVVNMNDQKYNQTISVNEDVEKPTDVSTDNQETTSGEVPVETTTSTSELETSSSVLSTTTSTTQTDQSKLTQSTTNTSTSATSTSTSTTKPTQSATSSSTTQSTVVKPAPKPVAPQKAAAKPAAAPKKQAAPAVAKTVVPSATPRATLPKTGIPQDDFVLTVAPYAQQVAGRNNLYASVMIAQAILESGYGQSTLSMAPNHNLFGIKGSYNGQSVTMQTWEHLNGRDVQIYDKFRKYPSYEQSFQDNANVLKTTSFSPGVYFYSGAWKSNTNSYQDATAWLTGRYATDPNYQYKLNALIVKYNLTQYDTPYTGQTPNPMPNPDKGTNEPSTPNPSQNGGTYRVQAGDTLYGISSRFGVTVADIKRWNGLSSDLILVGQMLKVEAQTSQPKPDPTPEVTPTPETKPKPNPTTPTQPTTPTNEYVVRSGDTLYGIGSRYGLSVSRLKQLNGLTSDLILVGQRLKVTGSTGQTQPTTPTQPSTNNNNNTKNYYVVRSGDTLYGISRQYGLSVQQLKNLNQLSGDLIFINQRLKVTGSTTTTVRSNNTSTNTNAADYTVRAGDTLYQIGLNNQLTVSEIKQLNNLTSDLIYVGQKLKLKSNAGAPSTQEIQFSSKGSTHHVQRGESLWALSQKYGTTVAHLKQLNQLSSDIIYVGQILKIK</sequence>
<dbReference type="Gene3D" id="4.10.80.30">
    <property type="entry name" value="DNA polymerase, domain 6"/>
    <property type="match status" value="1"/>
</dbReference>
<feature type="region of interest" description="Disordered" evidence="5">
    <location>
        <begin position="179"/>
        <end position="303"/>
    </location>
</feature>
<dbReference type="InterPro" id="IPR018392">
    <property type="entry name" value="LysM"/>
</dbReference>
<feature type="domain" description="LysM" evidence="6">
    <location>
        <begin position="779"/>
        <end position="822"/>
    </location>
</feature>
<keyword evidence="3" id="KW-0081">Bacteriolytic enzyme</keyword>
<accession>A0A4S3B3U9</accession>
<dbReference type="PANTHER" id="PTHR33734">
    <property type="entry name" value="LYSM DOMAIN-CONTAINING GPI-ANCHORED PROTEIN 2"/>
    <property type="match status" value="1"/>
</dbReference>
<dbReference type="SMART" id="SM00257">
    <property type="entry name" value="LysM"/>
    <property type="match status" value="5"/>
</dbReference>
<dbReference type="CDD" id="cd00118">
    <property type="entry name" value="LysM"/>
    <property type="match status" value="5"/>
</dbReference>
<dbReference type="Proteomes" id="UP000310506">
    <property type="component" value="Unassembled WGS sequence"/>
</dbReference>
<dbReference type="PROSITE" id="PS51782">
    <property type="entry name" value="LYSM"/>
    <property type="match status" value="5"/>
</dbReference>
<evidence type="ECO:0000313" key="8">
    <source>
        <dbReference type="Proteomes" id="UP000310506"/>
    </source>
</evidence>
<feature type="domain" description="LysM" evidence="6">
    <location>
        <begin position="654"/>
        <end position="697"/>
    </location>
</feature>
<evidence type="ECO:0000256" key="2">
    <source>
        <dbReference type="ARBA" id="ARBA00022529"/>
    </source>
</evidence>
<feature type="domain" description="LysM" evidence="6">
    <location>
        <begin position="586"/>
        <end position="629"/>
    </location>
</feature>
<organism evidence="7 8">
    <name type="scientific">Vagococcus silagei</name>
    <dbReference type="NCBI Taxonomy" id="2508885"/>
    <lineage>
        <taxon>Bacteria</taxon>
        <taxon>Bacillati</taxon>
        <taxon>Bacillota</taxon>
        <taxon>Bacilli</taxon>
        <taxon>Lactobacillales</taxon>
        <taxon>Enterococcaceae</taxon>
        <taxon>Vagococcus</taxon>
    </lineage>
</organism>
<feature type="compositionally biased region" description="Low complexity" evidence="5">
    <location>
        <begin position="631"/>
        <end position="652"/>
    </location>
</feature>
<dbReference type="PRINTS" id="PR01002">
    <property type="entry name" value="FLGFLGJ"/>
</dbReference>
<feature type="compositionally biased region" description="Polar residues" evidence="5">
    <location>
        <begin position="493"/>
        <end position="505"/>
    </location>
</feature>
<dbReference type="RefSeq" id="WP_136137784.1">
    <property type="nucleotide sequence ID" value="NZ_SDGV01000031.1"/>
</dbReference>
<evidence type="ECO:0000313" key="7">
    <source>
        <dbReference type="EMBL" id="THB60253.1"/>
    </source>
</evidence>
<name>A0A4S3B3U9_9ENTE</name>